<comment type="function">
    <text evidence="5">Binds 16S rRNA, required for the assembly of 30S particles.</text>
</comment>
<keyword evidence="5" id="KW-0699">rRNA-binding</keyword>
<reference evidence="6" key="1">
    <citation type="journal article" date="2014" name="Genome Biol. Evol.">
        <title>Serial gene losses and foreign DNA underlie size and sequence variation in the plastid genomes of diatoms.</title>
        <authorList>
            <person name="Ruck E.C."/>
            <person name="Nakov T."/>
            <person name="Jansen R.K."/>
            <person name="Theriot E.C."/>
            <person name="Alverson A.J."/>
        </authorList>
    </citation>
    <scope>NUCLEOTIDE SEQUENCE</scope>
    <source>
        <strain evidence="6">Ccmp310</strain>
    </source>
</reference>
<evidence type="ECO:0000256" key="5">
    <source>
        <dbReference type="HAMAP-Rule" id="MF_00537"/>
    </source>
</evidence>
<organism evidence="6">
    <name type="scientific">Coscinodiscus radiatus</name>
    <dbReference type="NCBI Taxonomy" id="33642"/>
    <lineage>
        <taxon>Eukaryota</taxon>
        <taxon>Sar</taxon>
        <taxon>Stramenopiles</taxon>
        <taxon>Ochrophyta</taxon>
        <taxon>Bacillariophyta</taxon>
        <taxon>Coscinodiscophyceae</taxon>
        <taxon>Coscinodiscophycidae</taxon>
        <taxon>Coscinodiscales</taxon>
        <taxon>Coscinodiscaceae</taxon>
        <taxon>Coscinodiscus</taxon>
    </lineage>
</organism>
<dbReference type="Gene3D" id="1.10.287.1480">
    <property type="match status" value="1"/>
</dbReference>
<dbReference type="GeneID" id="19739860"/>
<keyword evidence="6" id="KW-0934">Plastid</keyword>
<dbReference type="HAMAP" id="MF_00537">
    <property type="entry name" value="Ribosomal_uS14_1"/>
    <property type="match status" value="1"/>
</dbReference>
<dbReference type="GO" id="GO:0006412">
    <property type="term" value="P:translation"/>
    <property type="evidence" value="ECO:0007669"/>
    <property type="project" value="UniProtKB-UniRule"/>
</dbReference>
<comment type="similarity">
    <text evidence="1 5">Belongs to the universal ribosomal protein uS14 family.</text>
</comment>
<dbReference type="AlphaFoldDB" id="A0A023HC62"/>
<evidence type="ECO:0000256" key="3">
    <source>
        <dbReference type="ARBA" id="ARBA00023274"/>
    </source>
</evidence>
<accession>A0A023HC62</accession>
<gene>
    <name evidence="5 6" type="primary">rps14</name>
</gene>
<dbReference type="FunFam" id="1.10.287.1480:FF:000001">
    <property type="entry name" value="30S ribosomal protein S14"/>
    <property type="match status" value="1"/>
</dbReference>
<dbReference type="RefSeq" id="YP_009028923.1">
    <property type="nucleotide sequence ID" value="NC_024081.1"/>
</dbReference>
<keyword evidence="6" id="KW-0150">Chloroplast</keyword>
<comment type="subcellular location">
    <subcellularLocation>
        <location evidence="5">Plastid</location>
        <location evidence="5">Chloroplast</location>
    </subcellularLocation>
</comment>
<keyword evidence="5" id="KW-0694">RNA-binding</keyword>
<sequence length="100" mass="12127">MAKKSMIEREKKRIKLYNRYSLKRNLLLKEYNNTRDFNLKLEIHSKIQKLPRNSAKVRIRNRCWKTGRPRGFYRDFGISRHVLREMAHQGLLPGVKKSSW</sequence>
<dbReference type="InterPro" id="IPR023036">
    <property type="entry name" value="Ribosomal_uS14_bac/plastid"/>
</dbReference>
<dbReference type="InterPro" id="IPR001209">
    <property type="entry name" value="Ribosomal_uS14"/>
</dbReference>
<evidence type="ECO:0000256" key="2">
    <source>
        <dbReference type="ARBA" id="ARBA00022980"/>
    </source>
</evidence>
<geneLocation type="chloroplast" evidence="6"/>
<dbReference type="GO" id="GO:0015935">
    <property type="term" value="C:small ribosomal subunit"/>
    <property type="evidence" value="ECO:0007669"/>
    <property type="project" value="TreeGrafter"/>
</dbReference>
<protein>
    <recommendedName>
        <fullName evidence="4 5">Small ribosomal subunit protein uS14c</fullName>
    </recommendedName>
</protein>
<dbReference type="PROSITE" id="PS00527">
    <property type="entry name" value="RIBOSOMAL_S14"/>
    <property type="match status" value="1"/>
</dbReference>
<dbReference type="PANTHER" id="PTHR19836:SF19">
    <property type="entry name" value="SMALL RIBOSOMAL SUBUNIT PROTEIN US14M"/>
    <property type="match status" value="1"/>
</dbReference>
<proteinExistence type="inferred from homology"/>
<keyword evidence="2 5" id="KW-0689">Ribosomal protein</keyword>
<evidence type="ECO:0000256" key="1">
    <source>
        <dbReference type="ARBA" id="ARBA00009083"/>
    </source>
</evidence>
<dbReference type="PANTHER" id="PTHR19836">
    <property type="entry name" value="30S RIBOSOMAL PROTEIN S14"/>
    <property type="match status" value="1"/>
</dbReference>
<name>A0A023HC62_9STRA</name>
<dbReference type="SUPFAM" id="SSF57716">
    <property type="entry name" value="Glucocorticoid receptor-like (DNA-binding domain)"/>
    <property type="match status" value="1"/>
</dbReference>
<dbReference type="GO" id="GO:0003735">
    <property type="term" value="F:structural constituent of ribosome"/>
    <property type="evidence" value="ECO:0007669"/>
    <property type="project" value="InterPro"/>
</dbReference>
<dbReference type="GO" id="GO:0019843">
    <property type="term" value="F:rRNA binding"/>
    <property type="evidence" value="ECO:0007669"/>
    <property type="project" value="UniProtKB-UniRule"/>
</dbReference>
<keyword evidence="3 5" id="KW-0687">Ribonucleoprotein</keyword>
<dbReference type="InterPro" id="IPR018271">
    <property type="entry name" value="Ribosomal_uS14_CS"/>
</dbReference>
<dbReference type="GO" id="GO:0009507">
    <property type="term" value="C:chloroplast"/>
    <property type="evidence" value="ECO:0007669"/>
    <property type="project" value="UniProtKB-SubCell"/>
</dbReference>
<comment type="subunit">
    <text evidence="5">Part of the 30S ribosomal subunit.</text>
</comment>
<evidence type="ECO:0000313" key="6">
    <source>
        <dbReference type="EMBL" id="AGH28467.1"/>
    </source>
</evidence>
<dbReference type="EMBL" id="KC509521">
    <property type="protein sequence ID" value="AGH28467.1"/>
    <property type="molecule type" value="Genomic_DNA"/>
</dbReference>
<dbReference type="Pfam" id="PF00253">
    <property type="entry name" value="Ribosomal_S14"/>
    <property type="match status" value="1"/>
</dbReference>
<evidence type="ECO:0000256" key="4">
    <source>
        <dbReference type="ARBA" id="ARBA00035247"/>
    </source>
</evidence>
<dbReference type="NCBIfam" id="NF006477">
    <property type="entry name" value="PRK08881.1"/>
    <property type="match status" value="1"/>
</dbReference>